<dbReference type="NCBIfam" id="TIGR02243">
    <property type="entry name" value="putative baseplate assembly protein"/>
    <property type="match status" value="1"/>
</dbReference>
<evidence type="ECO:0000313" key="2">
    <source>
        <dbReference type="Proteomes" id="UP000677244"/>
    </source>
</evidence>
<comment type="caution">
    <text evidence="1">The sequence shown here is derived from an EMBL/GenBank/DDBJ whole genome shotgun (WGS) entry which is preliminary data.</text>
</comment>
<gene>
    <name evidence="1" type="ORF">J7I42_34760</name>
</gene>
<dbReference type="Proteomes" id="UP000677244">
    <property type="component" value="Unassembled WGS sequence"/>
</dbReference>
<sequence length="869" mass="96444">MNYFCCSDTRRNTIRDHPYLNGIDYVEVLDNESDPYHERQTTLFVHFLKSLHPGTLNISNLKIEGGERIKNIKVVSIAAENEAYYPLSPPTEEQNVLMVKVSEAGDFSTYTLRLVKDRRNDAPPDGFDTVLSTVDFSFKVLCPGDFDCKPACSCPTEPKSSPQINYLAKDYTSFRQLMLDRMALLLPGWKERNAADIGIVLVELLAYTADYLSYRQDAIATEAYLETARKRISIKRHARLVDYFMHDGCNGRAWLHVQVPPEVNGLEFKKGQGSDITKILTRVEELPAVIRPDSPEFEKAMNAEAKVFELMHDITLHAAHNEMTFYTWCGKNCCLPKGATSATIRGSFPHLKPGNILVLAEKKGPETGMPEDADPLHRHAVRLTKVTQLYDLACDEIPGSPLYSSPLYGSPPHYFPVTKIQWAQEDALPFPLCISTPSGEQDVSVALGNIVLVDHGHTIVDEKKSSLQPFVVPDITTTFVTDTGNDCNHCEPEERTPVLPRFRPRLVNGPLTYAAPFDLGMEPISAAALIKSEVQLAIPVITLHETAAGGSVPDSQVWKPKLDLLNSASNAKEFTVEQESNGIAYIRFGDNKQGARPASGTQLFASCRIGNGINGNVGANTLAHIVTNDAAVIAGLQQEVVVWNPLAAQGGTEAETIAEVKQYAPVAFRRQERAVTAADYEEFARRCNADVQKAAATFRWTGSWKTVFLSIDRFGGREVDPGFEKDLRTCLEKYRLAGFDLEIDVPIYVSLELNMEVCVHPQYIAGDVKKALWVLFSNQMLPDGQPGVFHPNNFSFGQPVYLSRLYAAAQSTPGVLSVKITRFQRQGLDNSDARSAGRLKIGRREIARLDNDPDFPERGVFRLTMLGGR</sequence>
<dbReference type="InterPro" id="IPR011749">
    <property type="entry name" value="CHP02243"/>
</dbReference>
<accession>A0ABS3Z5U5</accession>
<dbReference type="RefSeq" id="WP_209145129.1">
    <property type="nucleotide sequence ID" value="NZ_JAGHKO010000024.1"/>
</dbReference>
<evidence type="ECO:0000313" key="1">
    <source>
        <dbReference type="EMBL" id="MBO9205504.1"/>
    </source>
</evidence>
<keyword evidence="2" id="KW-1185">Reference proteome</keyword>
<reference evidence="1 2" key="1">
    <citation type="submission" date="2021-03" db="EMBL/GenBank/DDBJ databases">
        <title>Assistant Professor.</title>
        <authorList>
            <person name="Huq M.A."/>
        </authorList>
    </citation>
    <scope>NUCLEOTIDE SEQUENCE [LARGE SCALE GENOMIC DNA]</scope>
    <source>
        <strain evidence="1 2">MAH-29</strain>
    </source>
</reference>
<dbReference type="EMBL" id="JAGHKO010000024">
    <property type="protein sequence ID" value="MBO9205504.1"/>
    <property type="molecule type" value="Genomic_DNA"/>
</dbReference>
<organism evidence="1 2">
    <name type="scientific">Niastella soli</name>
    <dbReference type="NCBI Taxonomy" id="2821487"/>
    <lineage>
        <taxon>Bacteria</taxon>
        <taxon>Pseudomonadati</taxon>
        <taxon>Bacteroidota</taxon>
        <taxon>Chitinophagia</taxon>
        <taxon>Chitinophagales</taxon>
        <taxon>Chitinophagaceae</taxon>
        <taxon>Niastella</taxon>
    </lineage>
</organism>
<proteinExistence type="predicted"/>
<name>A0ABS3Z5U5_9BACT</name>
<protein>
    <submittedName>
        <fullName evidence="1">Baseplate assembly protein</fullName>
    </submittedName>
</protein>